<dbReference type="EC" id="1.14.11.-" evidence="2"/>
<dbReference type="EMBL" id="JBFSHR010000046">
    <property type="protein sequence ID" value="MEX6430321.1"/>
    <property type="molecule type" value="Genomic_DNA"/>
</dbReference>
<evidence type="ECO:0000313" key="3">
    <source>
        <dbReference type="Proteomes" id="UP001560267"/>
    </source>
</evidence>
<protein>
    <submittedName>
        <fullName evidence="2">2OG-Fe(II) oxygenase</fullName>
        <ecNumber evidence="2">1.14.11.-</ecNumber>
    </submittedName>
</protein>
<dbReference type="PROSITE" id="PS51471">
    <property type="entry name" value="FE2OG_OXY"/>
    <property type="match status" value="1"/>
</dbReference>
<name>A0ABV3Y440_9ACTN</name>
<dbReference type="InterPro" id="IPR005123">
    <property type="entry name" value="Oxoglu/Fe-dep_dioxygenase_dom"/>
</dbReference>
<organism evidence="2 3">
    <name type="scientific">Ferrimicrobium acidiphilum</name>
    <dbReference type="NCBI Taxonomy" id="121039"/>
    <lineage>
        <taxon>Bacteria</taxon>
        <taxon>Bacillati</taxon>
        <taxon>Actinomycetota</taxon>
        <taxon>Acidimicrobiia</taxon>
        <taxon>Acidimicrobiales</taxon>
        <taxon>Acidimicrobiaceae</taxon>
        <taxon>Ferrimicrobium</taxon>
    </lineage>
</organism>
<reference evidence="2 3" key="1">
    <citation type="submission" date="2024-07" db="EMBL/GenBank/DDBJ databases">
        <title>Draft Genome Sequence of Ferrimicrobium acidiphilum Strain YE2023, Isolated from a Pulp of Bioleach Reactor.</title>
        <authorList>
            <person name="Elkina Y.A."/>
            <person name="Bulaeva A.G."/>
            <person name="Beletsky A.V."/>
            <person name="Mardanov A.V."/>
        </authorList>
    </citation>
    <scope>NUCLEOTIDE SEQUENCE [LARGE SCALE GENOMIC DNA]</scope>
    <source>
        <strain evidence="2 3">YE2023</strain>
    </source>
</reference>
<comment type="caution">
    <text evidence="2">The sequence shown here is derived from an EMBL/GenBank/DDBJ whole genome shotgun (WGS) entry which is preliminary data.</text>
</comment>
<evidence type="ECO:0000313" key="2">
    <source>
        <dbReference type="EMBL" id="MEX6430321.1"/>
    </source>
</evidence>
<keyword evidence="3" id="KW-1185">Reference proteome</keyword>
<dbReference type="Pfam" id="PF13640">
    <property type="entry name" value="2OG-FeII_Oxy_3"/>
    <property type="match status" value="1"/>
</dbReference>
<dbReference type="GO" id="GO:0016491">
    <property type="term" value="F:oxidoreductase activity"/>
    <property type="evidence" value="ECO:0007669"/>
    <property type="project" value="UniProtKB-KW"/>
</dbReference>
<dbReference type="Gene3D" id="2.60.120.620">
    <property type="entry name" value="q2cbj1_9rhob like domain"/>
    <property type="match status" value="1"/>
</dbReference>
<feature type="domain" description="Fe2OG dioxygenase" evidence="1">
    <location>
        <begin position="118"/>
        <end position="210"/>
    </location>
</feature>
<keyword evidence="2" id="KW-0560">Oxidoreductase</keyword>
<dbReference type="RefSeq" id="WP_369084734.1">
    <property type="nucleotide sequence ID" value="NZ_JBFSHR010000046.1"/>
</dbReference>
<proteinExistence type="predicted"/>
<dbReference type="PANTHER" id="PTHR33099:SF7">
    <property type="entry name" value="MYND-TYPE DOMAIN-CONTAINING PROTEIN"/>
    <property type="match status" value="1"/>
</dbReference>
<dbReference type="Proteomes" id="UP001560267">
    <property type="component" value="Unassembled WGS sequence"/>
</dbReference>
<evidence type="ECO:0000259" key="1">
    <source>
        <dbReference type="PROSITE" id="PS51471"/>
    </source>
</evidence>
<accession>A0ABV3Y440</accession>
<dbReference type="PANTHER" id="PTHR33099">
    <property type="entry name" value="FE2OG DIOXYGENASE DOMAIN-CONTAINING PROTEIN"/>
    <property type="match status" value="1"/>
</dbReference>
<sequence length="764" mass="84156">MNSTARERLAALLVNDVKKSGFSAGRTAPTGDLHLEVQGVGTIQLPVSQAQARQLCAISRPARYGQGERTLFDKRVRDTWEVPKTRVKIDKRRWNQTLGPVLDQLKSELGFPVSSQLRVEFHSMLVYAPGQFFLPHQDSEKDDAMVGSLVVGLPSAFTGGALEIRQGAETVTYRGSKKSLSFVGFFSDCQHQVKPVTSGYRVVLTYDLLAVSETLQMPGEVDSELIGKLAGCLEEHFGTPDAPEHLVFLLDHQYTPRALSWSRLKGADGRSATLLEAAAERADCEVVLALVDVHETWSAYESEPPSRSYRHSRYNAIEGDGEDYDVEELIESDITLHAWIDRSGTRESDLALFVGDNEVCASTPSQSLEPYSSEYEGYMGNWGNTLDRWYHRGAVVLWPRHRAFVVRAEASPTWAIDTLTAQIHTGNLEGARNMATALAPFWDREAGRVTTGAFISSALSVAQLIEEPELAAMLLGSFHLEMLNHTHAKTLSALVDSYGEAWMTTLVAQWSPVRRQHYSSTSESTAAWIATLPQLCEALNQAGGAGATAARLLLATAKSWTCKAIESGLKEPSPSRRRQRLTDLGLPVAALLRSAVIVGADSIRNELIALMCSGGDGVLDCAIAVLQTTPPTHWQITGLQLVKAYVRFTVEGLLAVAQRGDDDWSIPLPPGCRCDLCSTLATFLGDPTQTQLEWPLRQDGRAHVHHRIDASELPVTHQTRRTGRPYTLVLTKTDALFERERQERYRLETQLAWLDGSSEITNPG</sequence>
<gene>
    <name evidence="2" type="ORF">AB6A68_10830</name>
</gene>
<dbReference type="InterPro" id="IPR044862">
    <property type="entry name" value="Pro_4_hyd_alph_FE2OG_OXY"/>
</dbReference>